<organism evidence="1 2">
    <name type="scientific">Polyangium spumosum</name>
    <dbReference type="NCBI Taxonomy" id="889282"/>
    <lineage>
        <taxon>Bacteria</taxon>
        <taxon>Pseudomonadati</taxon>
        <taxon>Myxococcota</taxon>
        <taxon>Polyangia</taxon>
        <taxon>Polyangiales</taxon>
        <taxon>Polyangiaceae</taxon>
        <taxon>Polyangium</taxon>
    </lineage>
</organism>
<reference evidence="1 2" key="1">
    <citation type="submission" date="2019-10" db="EMBL/GenBank/DDBJ databases">
        <title>A soil myxobacterium in the family Polyangiaceae.</title>
        <authorList>
            <person name="Li Y."/>
            <person name="Wang J."/>
        </authorList>
    </citation>
    <scope>NUCLEOTIDE SEQUENCE [LARGE SCALE GENOMIC DNA]</scope>
    <source>
        <strain evidence="1 2">DSM 14734</strain>
    </source>
</reference>
<evidence type="ECO:0000313" key="2">
    <source>
        <dbReference type="Proteomes" id="UP000440224"/>
    </source>
</evidence>
<dbReference type="EMBL" id="WJIE01000012">
    <property type="protein sequence ID" value="MRG96614.1"/>
    <property type="molecule type" value="Genomic_DNA"/>
</dbReference>
<dbReference type="Proteomes" id="UP000440224">
    <property type="component" value="Unassembled WGS sequence"/>
</dbReference>
<protein>
    <submittedName>
        <fullName evidence="1">Uncharacterized protein</fullName>
    </submittedName>
</protein>
<accession>A0A6N7Q2V8</accession>
<evidence type="ECO:0000313" key="1">
    <source>
        <dbReference type="EMBL" id="MRG96614.1"/>
    </source>
</evidence>
<dbReference type="OrthoDB" id="5526515at2"/>
<dbReference type="AlphaFoldDB" id="A0A6N7Q2V8"/>
<dbReference type="RefSeq" id="WP_153823418.1">
    <property type="nucleotide sequence ID" value="NZ_WJIE01000012.1"/>
</dbReference>
<sequence length="409" mass="44329">MWRDEDEALLARLTDEVAFERLFRHQAGPDARPPTRGAGLCAALRKLSGGERAVIHCAAPGGKLDLLLPLLEPARQIDAPAELLHHLALHHAALADAAPALQPDAFVRSVTAWLALGREEGYLRDLGKAIMDDESLSRMGLARVMQDALLGCIEDLGERARLGARDLTDEAQRALVALGRVPEAARIARASEGLGDRASRRASSLVAVAVEEALAPVLAAFTEATAQGDPSAAEGATMLGRFASVWRWSGEDESVEHAAIEQATPIAWAFYRASRWDDLRTLLAPIAPLVDSLARRIEGDPSRIAYAARAAQMLVFRSDVVRTVKETMELLDWALRICPTHRNARLMKANTLCDQALRLLPGARAPTRTGHDEAAGLIDQAEQIYPGATRLPEAKKRLGEARKLLGIRP</sequence>
<proteinExistence type="predicted"/>
<gene>
    <name evidence="1" type="ORF">GF068_32520</name>
</gene>
<keyword evidence="2" id="KW-1185">Reference proteome</keyword>
<comment type="caution">
    <text evidence="1">The sequence shown here is derived from an EMBL/GenBank/DDBJ whole genome shotgun (WGS) entry which is preliminary data.</text>
</comment>
<name>A0A6N7Q2V8_9BACT</name>